<organism evidence="1 2">
    <name type="scientific">Modicisalibacter muralis</name>
    <dbReference type="NCBI Taxonomy" id="119000"/>
    <lineage>
        <taxon>Bacteria</taxon>
        <taxon>Pseudomonadati</taxon>
        <taxon>Pseudomonadota</taxon>
        <taxon>Gammaproteobacteria</taxon>
        <taxon>Oceanospirillales</taxon>
        <taxon>Halomonadaceae</taxon>
        <taxon>Modicisalibacter</taxon>
    </lineage>
</organism>
<protein>
    <recommendedName>
        <fullName evidence="3">Alpha/beta hydrolase</fullName>
    </recommendedName>
</protein>
<evidence type="ECO:0000313" key="1">
    <source>
        <dbReference type="EMBL" id="SDL05103.1"/>
    </source>
</evidence>
<evidence type="ECO:0000313" key="2">
    <source>
        <dbReference type="Proteomes" id="UP000198654"/>
    </source>
</evidence>
<dbReference type="Pfam" id="PF05990">
    <property type="entry name" value="DUF900"/>
    <property type="match status" value="1"/>
</dbReference>
<dbReference type="Proteomes" id="UP000198654">
    <property type="component" value="Unassembled WGS sequence"/>
</dbReference>
<proteinExistence type="predicted"/>
<dbReference type="STRING" id="119000.SAMN05661010_00848"/>
<dbReference type="InterPro" id="IPR010297">
    <property type="entry name" value="DUF900_hydrolase"/>
</dbReference>
<reference evidence="1 2" key="1">
    <citation type="submission" date="2016-10" db="EMBL/GenBank/DDBJ databases">
        <authorList>
            <person name="de Groot N.N."/>
        </authorList>
    </citation>
    <scope>NUCLEOTIDE SEQUENCE [LARGE SCALE GENOMIC DNA]</scope>
    <source>
        <strain evidence="1 2">DSM 14789</strain>
    </source>
</reference>
<gene>
    <name evidence="1" type="ORF">SAMN05661010_00848</name>
</gene>
<dbReference type="AlphaFoldDB" id="A0A1G9GXV8"/>
<name>A0A1G9GXV8_9GAMM</name>
<dbReference type="EMBL" id="FNGI01000001">
    <property type="protein sequence ID" value="SDL05103.1"/>
    <property type="molecule type" value="Genomic_DNA"/>
</dbReference>
<sequence length="636" mass="69644">MIYDSLPFQPACHAGSGVTMPADCAAKVLVVLEHRDTLGRPLPEGIRVEVRDSRRKRYLGVTDAEGLSQHPGVIAGLFSWQLLAAPGRHLVAVDDRPVHPVAAGLGAPEAYAVMHETTVTATYLPPPILIDLHTPPGSGADRLSDDQLEQLRLDGGSATLFVHGYNVARGDWSRFSVEAEAADAGGPFRLGAPLLRPSGAATVSTLCQSQALEADARGLNGSGACSWLASMELQLNRAAGMTDDDWRPYSRVVGIAWPGDTGSTAFVEAEFSALQSGRRLVTVLGQLVDAKLSINIVSHSLGARVVLSALNILGERITGPCIDNLFLWEPAVADNALSPDSPFTTAALKGGYDEAFGQDSPGRETHPLGMGTFPLAHRSIKNVVVLHSREDGILGPSGEADASAWYDPRDWLDDVAAFVDAPQDDRLGTLGGAYPKKWWTFPPLLAGGLGYFRDYYFERARALGGDWEAAMLVHLQQRAQHEPHIQRLIDHAWETLTQAICDEARRVATATPAGPLDPAIPLPEYDLLKPLAHHGRIGELMAERFAERLRLLGQRDNWQPRDRRVRPALGLVGFEKMEDVEFFKRRIDLDIFEPIDQSKWLFAHSAMKYPTEEIFIKSYQDGIVERIKRNSNFGRY</sequence>
<accession>A0A1G9GXV8</accession>
<evidence type="ECO:0008006" key="3">
    <source>
        <dbReference type="Google" id="ProtNLM"/>
    </source>
</evidence>
<dbReference type="RefSeq" id="WP_089725767.1">
    <property type="nucleotide sequence ID" value="NZ_FNGI01000001.1"/>
</dbReference>
<keyword evidence="2" id="KW-1185">Reference proteome</keyword>
<dbReference type="OrthoDB" id="7170026at2"/>